<dbReference type="EMBL" id="KZ269988">
    <property type="protein sequence ID" value="OZC10218.1"/>
    <property type="molecule type" value="Genomic_DNA"/>
</dbReference>
<organism evidence="2 3">
    <name type="scientific">Onchocerca flexuosa</name>
    <dbReference type="NCBI Taxonomy" id="387005"/>
    <lineage>
        <taxon>Eukaryota</taxon>
        <taxon>Metazoa</taxon>
        <taxon>Ecdysozoa</taxon>
        <taxon>Nematoda</taxon>
        <taxon>Chromadorea</taxon>
        <taxon>Rhabditida</taxon>
        <taxon>Spirurina</taxon>
        <taxon>Spiruromorpha</taxon>
        <taxon>Filarioidea</taxon>
        <taxon>Onchocercidae</taxon>
        <taxon>Onchocerca</taxon>
    </lineage>
</organism>
<feature type="transmembrane region" description="Helical" evidence="1">
    <location>
        <begin position="12"/>
        <end position="29"/>
    </location>
</feature>
<proteinExistence type="predicted"/>
<evidence type="ECO:0000313" key="3">
    <source>
        <dbReference type="Proteomes" id="UP000242913"/>
    </source>
</evidence>
<keyword evidence="1" id="KW-0472">Membrane</keyword>
<dbReference type="AlphaFoldDB" id="A0A238BZZ2"/>
<evidence type="ECO:0000313" key="2">
    <source>
        <dbReference type="EMBL" id="OZC10218.1"/>
    </source>
</evidence>
<dbReference type="Proteomes" id="UP000242913">
    <property type="component" value="Unassembled WGS sequence"/>
</dbReference>
<keyword evidence="1" id="KW-0812">Transmembrane</keyword>
<accession>A0A238BZZ2</accession>
<reference evidence="2 3" key="1">
    <citation type="submission" date="2015-12" db="EMBL/GenBank/DDBJ databases">
        <title>Draft genome of the nematode, Onchocerca flexuosa.</title>
        <authorList>
            <person name="Mitreva M."/>
        </authorList>
    </citation>
    <scope>NUCLEOTIDE SEQUENCE [LARGE SCALE GENOMIC DNA]</scope>
    <source>
        <strain evidence="2">Red Deer</strain>
    </source>
</reference>
<gene>
    <name evidence="2" type="ORF">X798_02808</name>
</gene>
<protein>
    <submittedName>
        <fullName evidence="2">Uncharacterized protein</fullName>
    </submittedName>
</protein>
<keyword evidence="1" id="KW-1133">Transmembrane helix</keyword>
<name>A0A238BZZ2_9BILA</name>
<keyword evidence="3" id="KW-1185">Reference proteome</keyword>
<evidence type="ECO:0000256" key="1">
    <source>
        <dbReference type="SAM" id="Phobius"/>
    </source>
</evidence>
<sequence length="72" mass="8226">MLVKNEKHLCAVVIAVVTTVVATLAYYCYKEGKWPFEKLPPSVPDHQNGANAARQLKELMFNESIKQLKQFF</sequence>